<evidence type="ECO:0000256" key="4">
    <source>
        <dbReference type="ARBA" id="ARBA00022771"/>
    </source>
</evidence>
<dbReference type="FunFam" id="3.30.160.60:FF:000638">
    <property type="entry name" value="Zinc finger protein 184"/>
    <property type="match status" value="1"/>
</dbReference>
<dbReference type="InterPro" id="IPR036236">
    <property type="entry name" value="Znf_C2H2_sf"/>
</dbReference>
<proteinExistence type="predicted"/>
<keyword evidence="4 8" id="KW-0863">Zinc-finger</keyword>
<dbReference type="PROSITE" id="PS50157">
    <property type="entry name" value="ZINC_FINGER_C2H2_2"/>
    <property type="match status" value="4"/>
</dbReference>
<accession>A0A8D0CLM0</accession>
<dbReference type="RefSeq" id="XP_029109015.1">
    <property type="nucleotide sequence ID" value="XM_029253182.1"/>
</dbReference>
<feature type="domain" description="C2H2-type" evidence="10">
    <location>
        <begin position="328"/>
        <end position="355"/>
    </location>
</feature>
<evidence type="ECO:0000256" key="2">
    <source>
        <dbReference type="ARBA" id="ARBA00022723"/>
    </source>
</evidence>
<dbReference type="SUPFAM" id="SSF57667">
    <property type="entry name" value="beta-beta-alpha zinc fingers"/>
    <property type="match status" value="2"/>
</dbReference>
<feature type="domain" description="C2H2-type" evidence="10">
    <location>
        <begin position="412"/>
        <end position="439"/>
    </location>
</feature>
<organism evidence="11 12">
    <name type="scientific">Scleropages formosus</name>
    <name type="common">Asian bonytongue</name>
    <name type="synonym">Osteoglossum formosum</name>
    <dbReference type="NCBI Taxonomy" id="113540"/>
    <lineage>
        <taxon>Eukaryota</taxon>
        <taxon>Metazoa</taxon>
        <taxon>Chordata</taxon>
        <taxon>Craniata</taxon>
        <taxon>Vertebrata</taxon>
        <taxon>Euteleostomi</taxon>
        <taxon>Actinopterygii</taxon>
        <taxon>Neopterygii</taxon>
        <taxon>Teleostei</taxon>
        <taxon>Osteoglossocephala</taxon>
        <taxon>Osteoglossomorpha</taxon>
        <taxon>Osteoglossiformes</taxon>
        <taxon>Osteoglossidae</taxon>
        <taxon>Scleropages</taxon>
    </lineage>
</organism>
<dbReference type="GO" id="GO:0005634">
    <property type="term" value="C:nucleus"/>
    <property type="evidence" value="ECO:0007669"/>
    <property type="project" value="UniProtKB-SubCell"/>
</dbReference>
<evidence type="ECO:0000313" key="11">
    <source>
        <dbReference type="Ensembl" id="ENSSFOP00015075574.1"/>
    </source>
</evidence>
<name>A0A8D0CLM0_SCLFO</name>
<keyword evidence="12" id="KW-1185">Reference proteome</keyword>
<evidence type="ECO:0000256" key="1">
    <source>
        <dbReference type="ARBA" id="ARBA00004123"/>
    </source>
</evidence>
<reference evidence="11" key="3">
    <citation type="submission" date="2025-09" db="UniProtKB">
        <authorList>
            <consortium name="Ensembl"/>
        </authorList>
    </citation>
    <scope>IDENTIFICATION</scope>
</reference>
<dbReference type="GO" id="GO:0000981">
    <property type="term" value="F:DNA-binding transcription factor activity, RNA polymerase II-specific"/>
    <property type="evidence" value="ECO:0007669"/>
    <property type="project" value="TreeGrafter"/>
</dbReference>
<feature type="domain" description="C2H2-type" evidence="10">
    <location>
        <begin position="384"/>
        <end position="411"/>
    </location>
</feature>
<evidence type="ECO:0000259" key="10">
    <source>
        <dbReference type="PROSITE" id="PS50157"/>
    </source>
</evidence>
<keyword evidence="7" id="KW-0539">Nucleus</keyword>
<dbReference type="GO" id="GO:0043565">
    <property type="term" value="F:sequence-specific DNA binding"/>
    <property type="evidence" value="ECO:0007669"/>
    <property type="project" value="UniProtKB-ARBA"/>
</dbReference>
<dbReference type="FunFam" id="3.30.160.60:FF:001049">
    <property type="entry name" value="zinc finger protein 319"/>
    <property type="match status" value="1"/>
</dbReference>
<dbReference type="Pfam" id="PF00096">
    <property type="entry name" value="zf-C2H2"/>
    <property type="match status" value="2"/>
</dbReference>
<gene>
    <name evidence="11" type="primary">LOC114910764</name>
</gene>
<dbReference type="FunFam" id="3.30.160.60:FF:000358">
    <property type="entry name" value="zinc finger protein 24"/>
    <property type="match status" value="1"/>
</dbReference>
<dbReference type="Gene3D" id="3.30.160.60">
    <property type="entry name" value="Classic Zinc Finger"/>
    <property type="match status" value="4"/>
</dbReference>
<evidence type="ECO:0000256" key="3">
    <source>
        <dbReference type="ARBA" id="ARBA00022737"/>
    </source>
</evidence>
<dbReference type="FunFam" id="3.30.160.60:FF:001465">
    <property type="entry name" value="Zinc finger protein 560"/>
    <property type="match status" value="1"/>
</dbReference>
<dbReference type="AlphaFoldDB" id="A0A8D0CLM0"/>
<feature type="compositionally biased region" description="Basic and acidic residues" evidence="9">
    <location>
        <begin position="267"/>
        <end position="280"/>
    </location>
</feature>
<feature type="region of interest" description="Disordered" evidence="9">
    <location>
        <begin position="264"/>
        <end position="324"/>
    </location>
</feature>
<protein>
    <submittedName>
        <fullName evidence="11">Oocyte zinc finger protein XlCOF7.1-like</fullName>
    </submittedName>
</protein>
<dbReference type="GeneTree" id="ENSGT01150000286934"/>
<comment type="subcellular location">
    <subcellularLocation>
        <location evidence="1">Nucleus</location>
    </subcellularLocation>
</comment>
<evidence type="ECO:0000313" key="12">
    <source>
        <dbReference type="Proteomes" id="UP000694397"/>
    </source>
</evidence>
<evidence type="ECO:0000256" key="9">
    <source>
        <dbReference type="SAM" id="MobiDB-lite"/>
    </source>
</evidence>
<feature type="compositionally biased region" description="Polar residues" evidence="9">
    <location>
        <begin position="297"/>
        <end position="307"/>
    </location>
</feature>
<keyword evidence="5" id="KW-0862">Zinc</keyword>
<dbReference type="KEGG" id="sfm:114910764"/>
<reference evidence="11" key="2">
    <citation type="submission" date="2025-08" db="UniProtKB">
        <authorList>
            <consortium name="Ensembl"/>
        </authorList>
    </citation>
    <scope>IDENTIFICATION</scope>
</reference>
<feature type="domain" description="C2H2-type" evidence="10">
    <location>
        <begin position="356"/>
        <end position="383"/>
    </location>
</feature>
<dbReference type="PANTHER" id="PTHR24394">
    <property type="entry name" value="ZINC FINGER PROTEIN"/>
    <property type="match status" value="1"/>
</dbReference>
<evidence type="ECO:0000256" key="8">
    <source>
        <dbReference type="PROSITE-ProRule" id="PRU00042"/>
    </source>
</evidence>
<keyword evidence="2" id="KW-0479">Metal-binding</keyword>
<keyword evidence="3" id="KW-0677">Repeat</keyword>
<dbReference type="Ensembl" id="ENSSFOT00015071588.1">
    <property type="protein sequence ID" value="ENSSFOP00015075574.1"/>
    <property type="gene ID" value="ENSSFOG00015029872.1"/>
</dbReference>
<evidence type="ECO:0000256" key="6">
    <source>
        <dbReference type="ARBA" id="ARBA00023125"/>
    </source>
</evidence>
<dbReference type="Proteomes" id="UP000694397">
    <property type="component" value="Chromosome 1"/>
</dbReference>
<evidence type="ECO:0000256" key="5">
    <source>
        <dbReference type="ARBA" id="ARBA00022833"/>
    </source>
</evidence>
<reference evidence="11 12" key="1">
    <citation type="submission" date="2019-04" db="EMBL/GenBank/DDBJ databases">
        <authorList>
            <consortium name="Wellcome Sanger Institute Data Sharing"/>
        </authorList>
    </citation>
    <scope>NUCLEOTIDE SEQUENCE [LARGE SCALE GENOMIC DNA]</scope>
</reference>
<dbReference type="PANTHER" id="PTHR24394:SF44">
    <property type="entry name" value="ZINC FINGER PROTEIN 271-LIKE"/>
    <property type="match status" value="1"/>
</dbReference>
<keyword evidence="6" id="KW-0238">DNA-binding</keyword>
<evidence type="ECO:0000256" key="7">
    <source>
        <dbReference type="ARBA" id="ARBA00023242"/>
    </source>
</evidence>
<dbReference type="PROSITE" id="PS00028">
    <property type="entry name" value="ZINC_FINGER_C2H2_1"/>
    <property type="match status" value="4"/>
</dbReference>
<dbReference type="GO" id="GO:0000122">
    <property type="term" value="P:negative regulation of transcription by RNA polymerase II"/>
    <property type="evidence" value="ECO:0007669"/>
    <property type="project" value="UniProtKB-ARBA"/>
</dbReference>
<dbReference type="OrthoDB" id="427030at2759"/>
<dbReference type="GeneID" id="114910764"/>
<feature type="compositionally biased region" description="Basic and acidic residues" evidence="9">
    <location>
        <begin position="287"/>
        <end position="296"/>
    </location>
</feature>
<dbReference type="InterPro" id="IPR013087">
    <property type="entry name" value="Znf_C2H2_type"/>
</dbReference>
<dbReference type="SMART" id="SM00355">
    <property type="entry name" value="ZnF_C2H2"/>
    <property type="match status" value="4"/>
</dbReference>
<sequence>MQNCGGFHSQLTSIMDILCKAAVAEISKLVEDSYCAMRLEIHRSRSDNEGLKRRLRWLERELVTARGGAPRGSEPGERAHVPVCEVDAEDFPPLEQQQPELESKMRPGSVRGVTQHEAFEDTLEPQSTECSDGGLGVLQFVVKPEHDETLLVQSLSPSESEHDRSGLKSLSLEYPGQERSNQLWTSFTQEDSDIDTDYLDCSHAAETYSRLSAHTESQAVPARVEGSLNSLSSLRMSCDPTFSTVTVKEEMEVNCQASKSASTIAHAKREQFGGKAESRQKGNSQMEKQRRTDRNAQRSSMDIIQNDNKCHSAKKGKPQKAGSGKKWFICTHCGKSLAYFSCYKVHLRSHTGEKPYRCLQCGKSFTQQSNLTKHESVHSGKKPFGCSQCGKSFRHRYNLTLHQRVHSGEKPFHCTLCGKSFAQSCHFKRHQLCHEADKSYS</sequence>
<dbReference type="GO" id="GO:0008270">
    <property type="term" value="F:zinc ion binding"/>
    <property type="evidence" value="ECO:0007669"/>
    <property type="project" value="UniProtKB-KW"/>
</dbReference>